<sequence length="354" mass="36783">MAALPPDRPLRVALAGFGLAGGVLHAPLIATTEGLELAAVVTRDPARRAQVAREHPGARTADALDDVLGDVDLVVVAAPNRFHVPLAQAALDAGRHVVVDKPLAVTADQARDLAGRAQAAGLMLSAFHNRRWDDDFLTLTAAVAHGRLGRVLRLESRFDRWRPELRAGAWREGADPAGGGGLLLDLGSHLVDQAVQLLGPVTAVYAELERRRPGAQVEDDVFLALAHASGARSHLWAGVHAAHAAPRFRVLGDRAAFVSEGLDPQEPALRAGISPVDPGYGERKTGRAAVLADGEDAVAIAMVRGDWGAYYRGVVAAIRDGAAPPVTAQEAVGVLGLLDAARESAAGGGVVAVG</sequence>
<evidence type="ECO:0000256" key="1">
    <source>
        <dbReference type="ARBA" id="ARBA00010928"/>
    </source>
</evidence>
<dbReference type="PANTHER" id="PTHR43708">
    <property type="entry name" value="CONSERVED EXPRESSED OXIDOREDUCTASE (EUROFUNG)"/>
    <property type="match status" value="1"/>
</dbReference>
<dbReference type="RefSeq" id="WP_146922315.1">
    <property type="nucleotide sequence ID" value="NZ_CP042430.1"/>
</dbReference>
<dbReference type="SUPFAM" id="SSF55347">
    <property type="entry name" value="Glyceraldehyde-3-phosphate dehydrogenase-like, C-terminal domain"/>
    <property type="match status" value="1"/>
</dbReference>
<evidence type="ECO:0000313" key="6">
    <source>
        <dbReference type="Proteomes" id="UP000321805"/>
    </source>
</evidence>
<dbReference type="InterPro" id="IPR000683">
    <property type="entry name" value="Gfo/Idh/MocA-like_OxRdtase_N"/>
</dbReference>
<dbReference type="AlphaFoldDB" id="A0A5B8UA72"/>
<keyword evidence="2" id="KW-0560">Oxidoreductase</keyword>
<accession>A0A5B8UA72</accession>
<dbReference type="InterPro" id="IPR055170">
    <property type="entry name" value="GFO_IDH_MocA-like_dom"/>
</dbReference>
<evidence type="ECO:0000313" key="5">
    <source>
        <dbReference type="EMBL" id="QEC49950.1"/>
    </source>
</evidence>
<dbReference type="InterPro" id="IPR036291">
    <property type="entry name" value="NAD(P)-bd_dom_sf"/>
</dbReference>
<dbReference type="Gene3D" id="3.30.360.10">
    <property type="entry name" value="Dihydrodipicolinate Reductase, domain 2"/>
    <property type="match status" value="1"/>
</dbReference>
<dbReference type="EMBL" id="CP042430">
    <property type="protein sequence ID" value="QEC49950.1"/>
    <property type="molecule type" value="Genomic_DNA"/>
</dbReference>
<evidence type="ECO:0000256" key="2">
    <source>
        <dbReference type="ARBA" id="ARBA00023002"/>
    </source>
</evidence>
<evidence type="ECO:0000259" key="3">
    <source>
        <dbReference type="Pfam" id="PF01408"/>
    </source>
</evidence>
<comment type="similarity">
    <text evidence="1">Belongs to the Gfo/Idh/MocA family.</text>
</comment>
<dbReference type="GO" id="GO:0000166">
    <property type="term" value="F:nucleotide binding"/>
    <property type="evidence" value="ECO:0007669"/>
    <property type="project" value="InterPro"/>
</dbReference>
<dbReference type="PANTHER" id="PTHR43708:SF5">
    <property type="entry name" value="CONSERVED EXPRESSED OXIDOREDUCTASE (EUROFUNG)-RELATED"/>
    <property type="match status" value="1"/>
</dbReference>
<dbReference type="Pfam" id="PF22725">
    <property type="entry name" value="GFO_IDH_MocA_C3"/>
    <property type="match status" value="1"/>
</dbReference>
<dbReference type="GO" id="GO:0016491">
    <property type="term" value="F:oxidoreductase activity"/>
    <property type="evidence" value="ECO:0007669"/>
    <property type="project" value="UniProtKB-KW"/>
</dbReference>
<dbReference type="OrthoDB" id="256869at2"/>
<dbReference type="InterPro" id="IPR051317">
    <property type="entry name" value="Gfo/Idh/MocA_oxidoreduct"/>
</dbReference>
<evidence type="ECO:0000259" key="4">
    <source>
        <dbReference type="Pfam" id="PF22725"/>
    </source>
</evidence>
<protein>
    <submittedName>
        <fullName evidence="5">Oxidoreductase</fullName>
    </submittedName>
</protein>
<keyword evidence="6" id="KW-1185">Reference proteome</keyword>
<proteinExistence type="inferred from homology"/>
<dbReference type="SUPFAM" id="SSF51735">
    <property type="entry name" value="NAD(P)-binding Rossmann-fold domains"/>
    <property type="match status" value="1"/>
</dbReference>
<reference evidence="5 6" key="1">
    <citation type="journal article" date="2018" name="J. Microbiol.">
        <title>Baekduia soli gen. nov., sp. nov., a novel bacterium isolated from the soil of Baekdu Mountain and proposal of a novel family name, Baekduiaceae fam. nov.</title>
        <authorList>
            <person name="An D.S."/>
            <person name="Siddiqi M.Z."/>
            <person name="Kim K.H."/>
            <person name="Yu H.S."/>
            <person name="Im W.T."/>
        </authorList>
    </citation>
    <scope>NUCLEOTIDE SEQUENCE [LARGE SCALE GENOMIC DNA]</scope>
    <source>
        <strain evidence="5 6">BR7-21</strain>
    </source>
</reference>
<dbReference type="Pfam" id="PF01408">
    <property type="entry name" value="GFO_IDH_MocA"/>
    <property type="match status" value="1"/>
</dbReference>
<feature type="domain" description="Gfo/Idh/MocA-like oxidoreductase N-terminal" evidence="3">
    <location>
        <begin position="10"/>
        <end position="126"/>
    </location>
</feature>
<feature type="domain" description="GFO/IDH/MocA-like oxidoreductase" evidence="4">
    <location>
        <begin position="136"/>
        <end position="257"/>
    </location>
</feature>
<dbReference type="KEGG" id="bsol:FSW04_21875"/>
<name>A0A5B8UA72_9ACTN</name>
<dbReference type="Gene3D" id="3.40.50.720">
    <property type="entry name" value="NAD(P)-binding Rossmann-like Domain"/>
    <property type="match status" value="1"/>
</dbReference>
<organism evidence="5 6">
    <name type="scientific">Baekduia soli</name>
    <dbReference type="NCBI Taxonomy" id="496014"/>
    <lineage>
        <taxon>Bacteria</taxon>
        <taxon>Bacillati</taxon>
        <taxon>Actinomycetota</taxon>
        <taxon>Thermoleophilia</taxon>
        <taxon>Solirubrobacterales</taxon>
        <taxon>Baekduiaceae</taxon>
        <taxon>Baekduia</taxon>
    </lineage>
</organism>
<dbReference type="Proteomes" id="UP000321805">
    <property type="component" value="Chromosome"/>
</dbReference>
<gene>
    <name evidence="5" type="ORF">FSW04_21875</name>
</gene>